<organism evidence="1 2">
    <name type="scientific">Wenxinia marina DSM 24838</name>
    <dbReference type="NCBI Taxonomy" id="1123501"/>
    <lineage>
        <taxon>Bacteria</taxon>
        <taxon>Pseudomonadati</taxon>
        <taxon>Pseudomonadota</taxon>
        <taxon>Alphaproteobacteria</taxon>
        <taxon>Rhodobacterales</taxon>
        <taxon>Roseobacteraceae</taxon>
        <taxon>Wenxinia</taxon>
    </lineage>
</organism>
<reference evidence="1 2" key="1">
    <citation type="submission" date="2013-01" db="EMBL/GenBank/DDBJ databases">
        <authorList>
            <person name="Fiebig A."/>
            <person name="Goeker M."/>
            <person name="Klenk H.-P.P."/>
        </authorList>
    </citation>
    <scope>NUCLEOTIDE SEQUENCE [LARGE SCALE GENOMIC DNA]</scope>
    <source>
        <strain evidence="1 2">DSM 24838</strain>
    </source>
</reference>
<evidence type="ECO:0008006" key="3">
    <source>
        <dbReference type="Google" id="ProtNLM"/>
    </source>
</evidence>
<dbReference type="AlphaFoldDB" id="A0A0D0NRZ2"/>
<dbReference type="EMBL" id="AONG01000003">
    <property type="protein sequence ID" value="KIQ71005.1"/>
    <property type="molecule type" value="Genomic_DNA"/>
</dbReference>
<comment type="caution">
    <text evidence="1">The sequence shown here is derived from an EMBL/GenBank/DDBJ whole genome shotgun (WGS) entry which is preliminary data.</text>
</comment>
<protein>
    <recommendedName>
        <fullName evidence="3">Translocase</fullName>
    </recommendedName>
</protein>
<dbReference type="STRING" id="1123501.Wenmar_00383"/>
<accession>A0A0D0NRZ2</accession>
<sequence length="396" mass="40364">MKARARKYLIVGGTFSVALGIGFVMQNGDALAARFGAEGRPGPVAVDDAARVVPRSGVQVTEVAPSAVPEAGAETEVVAEVPAVPPTPDVPTLTALQLPTPLSDGMTDLRLPVLLTDFATDTLDALSELSLAAATGVSRLGERTAAEDVAVYAPAADRPADIVPASADAESDACEIDMRATAAPAAMVTLAVSAPCHPQSELTIHHQGMIFSAMTGDDGTVSLSVPALSENAIFIAEIEGDGAAASTDVPDLATFERAVLQWQGTSGLGLHALEDGAGYGQPGHVSATTARGAEAALTGTGGFVTALGDAAVPDAYHAEIYTYPAAMTADHDVILNVEAVVLPDNCGRPIAAQTIQIAPGVPPTAHDLTMTLPGCEAVGEYLVLSNMLRDLTLAMR</sequence>
<gene>
    <name evidence="1" type="ORF">Wenmar_00383</name>
</gene>
<dbReference type="eggNOG" id="ENOG502ZH0U">
    <property type="taxonomic scope" value="Bacteria"/>
</dbReference>
<keyword evidence="2" id="KW-1185">Reference proteome</keyword>
<evidence type="ECO:0000313" key="2">
    <source>
        <dbReference type="Proteomes" id="UP000035100"/>
    </source>
</evidence>
<name>A0A0D0NRZ2_9RHOB</name>
<dbReference type="OrthoDB" id="7956241at2"/>
<evidence type="ECO:0000313" key="1">
    <source>
        <dbReference type="EMBL" id="KIQ71005.1"/>
    </source>
</evidence>
<dbReference type="RefSeq" id="WP_018304501.1">
    <property type="nucleotide sequence ID" value="NZ_KB902314.1"/>
</dbReference>
<proteinExistence type="predicted"/>
<dbReference type="Proteomes" id="UP000035100">
    <property type="component" value="Unassembled WGS sequence"/>
</dbReference>